<reference evidence="1" key="1">
    <citation type="submission" date="2011-03" db="EMBL/GenBank/DDBJ databases">
        <title>Complete sequence of Sphingobacterium sp. 21.</title>
        <authorList>
            <consortium name="US DOE Joint Genome Institute"/>
            <person name="Lucas S."/>
            <person name="Copeland A."/>
            <person name="Lapidus A."/>
            <person name="Cheng J.-F."/>
            <person name="Goodwin L."/>
            <person name="Pitluck S."/>
            <person name="Davenport K."/>
            <person name="Detter J.C."/>
            <person name="Han C."/>
            <person name="Tapia R."/>
            <person name="Land M."/>
            <person name="Hauser L."/>
            <person name="Kyrpides N."/>
            <person name="Ivanova N."/>
            <person name="Ovchinnikova G."/>
            <person name="Pagani I."/>
            <person name="Siebers A.K."/>
            <person name="Allgaier M."/>
            <person name="Thelen M.P."/>
            <person name="Hugenholtz P."/>
            <person name="Woyke T."/>
        </authorList>
    </citation>
    <scope>NUCLEOTIDE SEQUENCE</scope>
    <source>
        <strain evidence="1">21</strain>
    </source>
</reference>
<name>F4C2D1_SPHS2</name>
<accession>F4C2D1</accession>
<evidence type="ECO:0000313" key="1">
    <source>
        <dbReference type="EMBL" id="ADZ80009.1"/>
    </source>
</evidence>
<proteinExistence type="predicted"/>
<gene>
    <name evidence="1" type="ordered locus">Sph21_3471</name>
</gene>
<dbReference type="KEGG" id="shg:Sph21_3471"/>
<dbReference type="PATRIC" id="fig|743722.3.peg.3712"/>
<sequence length="449" mass="51289">MAEVKFIDDQYALIGEQGDILVDMGEPLDLLPPAKPSATPVEKDQNTSEVIAFWGEDNDFPQKVIEDAELSTEIPALLDWKGRVLQGRRVLPFLEEWDDAKQDFIYKYVPDQDIIDFLNQRTTKRYFQEAANDFVWFWNVFPELIKSESGDKIAQIVCQDASYCRFEKMDKKGKVNYCYINANWPDAKVDDPETIKRKVIDPYQFDAIEVIKADRATTNYIYPVSYPSPGKNYYQLAPWNGYRTSGWQKIAQAVPKSKAEMTAKLLSAKYILSIPINYWPTIYKDWAKLKPEEQREKKKQKVSEINTQLTGAENAGKTILTEVGYDINGKEIPAWKIEPIKGHEVNKEQLEDSREASEHLMRALGVDPTLVGDGPGKKMGGGSGSDKRVAINIYIGLQQPHRDVILEPLNFIAEFNGWKASYPNLVFRTIEIRLETLDKNHQTTSETTS</sequence>
<dbReference type="HOGENOM" id="CLU_045642_0_0_10"/>
<dbReference type="EMBL" id="CP002584">
    <property type="protein sequence ID" value="ADZ80009.1"/>
    <property type="molecule type" value="Genomic_DNA"/>
</dbReference>
<dbReference type="OrthoDB" id="671786at2"/>
<organism evidence="1">
    <name type="scientific">Sphingobacterium sp. (strain 21)</name>
    <dbReference type="NCBI Taxonomy" id="743722"/>
    <lineage>
        <taxon>Bacteria</taxon>
        <taxon>Pseudomonadati</taxon>
        <taxon>Bacteroidota</taxon>
        <taxon>Sphingobacteriia</taxon>
        <taxon>Sphingobacteriales</taxon>
        <taxon>Sphingobacteriaceae</taxon>
        <taxon>Sphingobacterium</taxon>
    </lineage>
</organism>
<protein>
    <recommendedName>
        <fullName evidence="2">Phage portal protein</fullName>
    </recommendedName>
</protein>
<dbReference type="STRING" id="743722.Sph21_3471"/>
<evidence type="ECO:0008006" key="2">
    <source>
        <dbReference type="Google" id="ProtNLM"/>
    </source>
</evidence>
<dbReference type="eggNOG" id="ENOG502ZC2B">
    <property type="taxonomic scope" value="Bacteria"/>
</dbReference>
<dbReference type="AlphaFoldDB" id="F4C2D1"/>